<keyword evidence="8 11" id="KW-1133">Transmembrane helix</keyword>
<comment type="subcellular location">
    <subcellularLocation>
        <location evidence="1">Endoplasmic reticulum membrane</location>
        <topology evidence="1">Multi-pass membrane protein</topology>
    </subcellularLocation>
</comment>
<evidence type="ECO:0000256" key="2">
    <source>
        <dbReference type="ARBA" id="ARBA00004687"/>
    </source>
</evidence>
<keyword evidence="9 11" id="KW-0472">Membrane</keyword>
<evidence type="ECO:0000256" key="11">
    <source>
        <dbReference type="SAM" id="Phobius"/>
    </source>
</evidence>
<evidence type="ECO:0000256" key="3">
    <source>
        <dbReference type="ARBA" id="ARBA00022502"/>
    </source>
</evidence>
<comment type="caution">
    <text evidence="12">The sequence shown here is derived from an EMBL/GenBank/DDBJ whole genome shotgun (WGS) entry which is preliminary data.</text>
</comment>
<feature type="transmembrane region" description="Helical" evidence="11">
    <location>
        <begin position="356"/>
        <end position="377"/>
    </location>
</feature>
<evidence type="ECO:0000256" key="1">
    <source>
        <dbReference type="ARBA" id="ARBA00004477"/>
    </source>
</evidence>
<dbReference type="InterPro" id="IPR007315">
    <property type="entry name" value="PIG-V/Gpi18"/>
</dbReference>
<evidence type="ECO:0000256" key="10">
    <source>
        <dbReference type="SAM" id="MobiDB-lite"/>
    </source>
</evidence>
<protein>
    <recommendedName>
        <fullName evidence="14">Glycosyltransferase RgtA/B/C/D-like domain-containing protein</fullName>
    </recommendedName>
</protein>
<accession>A0ABU7V223</accession>
<reference evidence="12 13" key="1">
    <citation type="submission" date="2024-01" db="EMBL/GenBank/DDBJ databases">
        <title>the genome sequence of strain Microbacterium schleiferi NBRC 15075.</title>
        <authorList>
            <person name="Ding Y."/>
            <person name="Zhang G."/>
        </authorList>
    </citation>
    <scope>NUCLEOTIDE SEQUENCE [LARGE SCALE GENOMIC DNA]</scope>
    <source>
        <strain evidence="12 13">NBRC 15075</strain>
    </source>
</reference>
<gene>
    <name evidence="12" type="ORF">V2V91_01035</name>
</gene>
<feature type="transmembrane region" description="Helical" evidence="11">
    <location>
        <begin position="407"/>
        <end position="426"/>
    </location>
</feature>
<name>A0ABU7V223_9MICO</name>
<evidence type="ECO:0000313" key="12">
    <source>
        <dbReference type="EMBL" id="MEF2253717.1"/>
    </source>
</evidence>
<dbReference type="PANTHER" id="PTHR12468">
    <property type="entry name" value="GPI MANNOSYLTRANSFERASE 2"/>
    <property type="match status" value="1"/>
</dbReference>
<evidence type="ECO:0000256" key="9">
    <source>
        <dbReference type="ARBA" id="ARBA00023136"/>
    </source>
</evidence>
<keyword evidence="3" id="KW-0337">GPI-anchor biosynthesis</keyword>
<dbReference type="EMBL" id="JAZHOV010000001">
    <property type="protein sequence ID" value="MEF2253717.1"/>
    <property type="molecule type" value="Genomic_DNA"/>
</dbReference>
<comment type="pathway">
    <text evidence="2">Glycolipid biosynthesis; glycosylphosphatidylinositol-anchor biosynthesis.</text>
</comment>
<feature type="transmembrane region" description="Helical" evidence="11">
    <location>
        <begin position="182"/>
        <end position="201"/>
    </location>
</feature>
<feature type="transmembrane region" description="Helical" evidence="11">
    <location>
        <begin position="329"/>
        <end position="350"/>
    </location>
</feature>
<feature type="transmembrane region" description="Helical" evidence="11">
    <location>
        <begin position="152"/>
        <end position="173"/>
    </location>
</feature>
<evidence type="ECO:0000313" key="13">
    <source>
        <dbReference type="Proteomes" id="UP001351900"/>
    </source>
</evidence>
<keyword evidence="13" id="KW-1185">Reference proteome</keyword>
<keyword evidence="7" id="KW-0256">Endoplasmic reticulum</keyword>
<dbReference type="Proteomes" id="UP001351900">
    <property type="component" value="Unassembled WGS sequence"/>
</dbReference>
<feature type="transmembrane region" description="Helical" evidence="11">
    <location>
        <begin position="239"/>
        <end position="257"/>
    </location>
</feature>
<sequence length="429" mass="47640">MVPTSRQDVALSPRRAPSSRGWRGLPRALSEWLSDLTSERVGVEPIASGTLTKVVGIWAIGRAVNLGLLWLFFEISRLADLGFGPFGIHVRTFLTFLTGWDADHYLNIARTGYPIRLPMEEGIVQPNDWAFLPVLPFLERVGHDLTGVNEGIIGIIVSIAASLGATLVLFLLLRRVTTPQASWWGIVLFTFAPLSFVYVLAYAESLFLLLVFTALLLAIKRQYLLILPVGVLAAYTRPGVLALALGLGIVFLVRWMQHRTDPFPWTQRLSLAASGIAIAAAGLSWTYIADAVTGIPHAYVRTETAWWIPLVGTGDFVPMTPWFRFFGTYLNVFGILLVLAIMAAFAWWIFSKPTRKLGLVIVAYAASYGLYLFGVFLPQQSTFRLMMPLSPLLGDERFSSTQHRRQWLLLGCLGLQVVAAFLLWTIGYP</sequence>
<keyword evidence="5" id="KW-0808">Transferase</keyword>
<evidence type="ECO:0000256" key="7">
    <source>
        <dbReference type="ARBA" id="ARBA00022824"/>
    </source>
</evidence>
<keyword evidence="6 11" id="KW-0812">Transmembrane</keyword>
<evidence type="ECO:0008006" key="14">
    <source>
        <dbReference type="Google" id="ProtNLM"/>
    </source>
</evidence>
<feature type="region of interest" description="Disordered" evidence="10">
    <location>
        <begin position="1"/>
        <end position="22"/>
    </location>
</feature>
<organism evidence="12 13">
    <name type="scientific">Microbacterium schleiferi</name>
    <dbReference type="NCBI Taxonomy" id="69362"/>
    <lineage>
        <taxon>Bacteria</taxon>
        <taxon>Bacillati</taxon>
        <taxon>Actinomycetota</taxon>
        <taxon>Actinomycetes</taxon>
        <taxon>Micrococcales</taxon>
        <taxon>Microbacteriaceae</taxon>
        <taxon>Microbacterium</taxon>
    </lineage>
</organism>
<feature type="transmembrane region" description="Helical" evidence="11">
    <location>
        <begin position="54"/>
        <end position="73"/>
    </location>
</feature>
<dbReference type="RefSeq" id="WP_331790456.1">
    <property type="nucleotide sequence ID" value="NZ_BAAAUO010000003.1"/>
</dbReference>
<dbReference type="PANTHER" id="PTHR12468:SF2">
    <property type="entry name" value="GPI MANNOSYLTRANSFERASE 2"/>
    <property type="match status" value="1"/>
</dbReference>
<evidence type="ECO:0000256" key="6">
    <source>
        <dbReference type="ARBA" id="ARBA00022692"/>
    </source>
</evidence>
<evidence type="ECO:0000256" key="8">
    <source>
        <dbReference type="ARBA" id="ARBA00022989"/>
    </source>
</evidence>
<evidence type="ECO:0000256" key="4">
    <source>
        <dbReference type="ARBA" id="ARBA00022676"/>
    </source>
</evidence>
<evidence type="ECO:0000256" key="5">
    <source>
        <dbReference type="ARBA" id="ARBA00022679"/>
    </source>
</evidence>
<proteinExistence type="predicted"/>
<feature type="transmembrane region" description="Helical" evidence="11">
    <location>
        <begin position="269"/>
        <end position="288"/>
    </location>
</feature>
<keyword evidence="4" id="KW-0328">Glycosyltransferase</keyword>